<evidence type="ECO:0000313" key="3">
    <source>
        <dbReference type="Proteomes" id="UP000054018"/>
    </source>
</evidence>
<name>A0A0C9YN61_9AGAM</name>
<protein>
    <submittedName>
        <fullName evidence="2">Uncharacterized protein</fullName>
    </submittedName>
</protein>
<dbReference type="EMBL" id="KN834168">
    <property type="protein sequence ID" value="KIK11717.1"/>
    <property type="molecule type" value="Genomic_DNA"/>
</dbReference>
<evidence type="ECO:0000313" key="2">
    <source>
        <dbReference type="EMBL" id="KIK11717.1"/>
    </source>
</evidence>
<reference evidence="3" key="2">
    <citation type="submission" date="2015-01" db="EMBL/GenBank/DDBJ databases">
        <title>Evolutionary Origins and Diversification of the Mycorrhizal Mutualists.</title>
        <authorList>
            <consortium name="DOE Joint Genome Institute"/>
            <consortium name="Mycorrhizal Genomics Consortium"/>
            <person name="Kohler A."/>
            <person name="Kuo A."/>
            <person name="Nagy L.G."/>
            <person name="Floudas D."/>
            <person name="Copeland A."/>
            <person name="Barry K.W."/>
            <person name="Cichocki N."/>
            <person name="Veneault-Fourrey C."/>
            <person name="LaButti K."/>
            <person name="Lindquist E.A."/>
            <person name="Lipzen A."/>
            <person name="Lundell T."/>
            <person name="Morin E."/>
            <person name="Murat C."/>
            <person name="Riley R."/>
            <person name="Ohm R."/>
            <person name="Sun H."/>
            <person name="Tunlid A."/>
            <person name="Henrissat B."/>
            <person name="Grigoriev I.V."/>
            <person name="Hibbett D.S."/>
            <person name="Martin F."/>
        </authorList>
    </citation>
    <scope>NUCLEOTIDE SEQUENCE [LARGE SCALE GENOMIC DNA]</scope>
    <source>
        <strain evidence="3">441</strain>
    </source>
</reference>
<reference evidence="2 3" key="1">
    <citation type="submission" date="2014-04" db="EMBL/GenBank/DDBJ databases">
        <authorList>
            <consortium name="DOE Joint Genome Institute"/>
            <person name="Kuo A."/>
            <person name="Kohler A."/>
            <person name="Costa M.D."/>
            <person name="Nagy L.G."/>
            <person name="Floudas D."/>
            <person name="Copeland A."/>
            <person name="Barry K.W."/>
            <person name="Cichocki N."/>
            <person name="Veneault-Fourrey C."/>
            <person name="LaButti K."/>
            <person name="Lindquist E.A."/>
            <person name="Lipzen A."/>
            <person name="Lundell T."/>
            <person name="Morin E."/>
            <person name="Murat C."/>
            <person name="Sun H."/>
            <person name="Tunlid A."/>
            <person name="Henrissat B."/>
            <person name="Grigoriev I.V."/>
            <person name="Hibbett D.S."/>
            <person name="Martin F."/>
            <person name="Nordberg H.P."/>
            <person name="Cantor M.N."/>
            <person name="Hua S.X."/>
        </authorList>
    </citation>
    <scope>NUCLEOTIDE SEQUENCE [LARGE SCALE GENOMIC DNA]</scope>
    <source>
        <strain evidence="2 3">441</strain>
    </source>
</reference>
<keyword evidence="3" id="KW-1185">Reference proteome</keyword>
<sequence>MPPLAIHEVPIQQFARCINLFLCRTDLSLEDVDRDDDLITLHTNLAVRDGEATTVIIPDLCLDLQPPGGLSLPIWAMESGFSSTPVQMCSQLKAVADIVPELDAAFLVSIHEAKYTPPPKSIPLYTLQPIPPSVFAPPTHTLSFGPVVVEGITWISINSVTFEASLRCEDGQLRFGEGPLFAKGHLFPDLEMKGVDRLLDLAAQRFLQCVAEIMEGMPGVDASRVSQVRSTSQTAAFPTHWTKFLHKLQEAVWDTAYCQYHAWRYDNKPQQDTPDLDPGPSSKHLAPSE</sequence>
<dbReference type="AlphaFoldDB" id="A0A0C9YN61"/>
<evidence type="ECO:0000256" key="1">
    <source>
        <dbReference type="SAM" id="MobiDB-lite"/>
    </source>
</evidence>
<proteinExistence type="predicted"/>
<feature type="region of interest" description="Disordered" evidence="1">
    <location>
        <begin position="268"/>
        <end position="289"/>
    </location>
</feature>
<dbReference type="OrthoDB" id="2679919at2759"/>
<dbReference type="HOGENOM" id="CLU_963508_0_0_1"/>
<dbReference type="Proteomes" id="UP000054018">
    <property type="component" value="Unassembled WGS sequence"/>
</dbReference>
<gene>
    <name evidence="2" type="ORF">PISMIDRAFT_19301</name>
</gene>
<organism evidence="2 3">
    <name type="scientific">Pisolithus microcarpus 441</name>
    <dbReference type="NCBI Taxonomy" id="765257"/>
    <lineage>
        <taxon>Eukaryota</taxon>
        <taxon>Fungi</taxon>
        <taxon>Dikarya</taxon>
        <taxon>Basidiomycota</taxon>
        <taxon>Agaricomycotina</taxon>
        <taxon>Agaricomycetes</taxon>
        <taxon>Agaricomycetidae</taxon>
        <taxon>Boletales</taxon>
        <taxon>Sclerodermatineae</taxon>
        <taxon>Pisolithaceae</taxon>
        <taxon>Pisolithus</taxon>
    </lineage>
</organism>
<accession>A0A0C9YN61</accession>